<protein>
    <submittedName>
        <fullName evidence="1">Uncharacterized protein</fullName>
    </submittedName>
</protein>
<sequence>MDTMDTVTGASKAALKDDIESLLDAIFEGIEATTALVAKAFDSLKDRALVYIDDDTLEDSVAAMFDETRDTAITLAKVLLERARDMAVVFVLDALRLDN</sequence>
<evidence type="ECO:0000313" key="2">
    <source>
        <dbReference type="Proteomes" id="UP000297910"/>
    </source>
</evidence>
<gene>
    <name evidence="1" type="ORF">BPAE_0911g00040</name>
</gene>
<dbReference type="AlphaFoldDB" id="A0A4Z1EJH4"/>
<proteinExistence type="predicted"/>
<keyword evidence="2" id="KW-1185">Reference proteome</keyword>
<accession>A0A4Z1EJH4</accession>
<evidence type="ECO:0000313" key="1">
    <source>
        <dbReference type="EMBL" id="TGO11610.1"/>
    </source>
</evidence>
<dbReference type="Proteomes" id="UP000297910">
    <property type="component" value="Unassembled WGS sequence"/>
</dbReference>
<organism evidence="1 2">
    <name type="scientific">Botrytis paeoniae</name>
    <dbReference type="NCBI Taxonomy" id="278948"/>
    <lineage>
        <taxon>Eukaryota</taxon>
        <taxon>Fungi</taxon>
        <taxon>Dikarya</taxon>
        <taxon>Ascomycota</taxon>
        <taxon>Pezizomycotina</taxon>
        <taxon>Leotiomycetes</taxon>
        <taxon>Helotiales</taxon>
        <taxon>Sclerotiniaceae</taxon>
        <taxon>Botrytis</taxon>
    </lineage>
</organism>
<dbReference type="EMBL" id="PQXI01000908">
    <property type="protein sequence ID" value="TGO11610.1"/>
    <property type="molecule type" value="Genomic_DNA"/>
</dbReference>
<name>A0A4Z1EJH4_9HELO</name>
<reference evidence="1 2" key="1">
    <citation type="submission" date="2017-12" db="EMBL/GenBank/DDBJ databases">
        <title>Comparative genomics of Botrytis spp.</title>
        <authorList>
            <person name="Valero-Jimenez C.A."/>
            <person name="Tapia P."/>
            <person name="Veloso J."/>
            <person name="Silva-Moreno E."/>
            <person name="Staats M."/>
            <person name="Valdes J.H."/>
            <person name="Van Kan J.A.L."/>
        </authorList>
    </citation>
    <scope>NUCLEOTIDE SEQUENCE [LARGE SCALE GENOMIC DNA]</scope>
    <source>
        <strain evidence="1 2">Bp0003</strain>
    </source>
</reference>
<comment type="caution">
    <text evidence="1">The sequence shown here is derived from an EMBL/GenBank/DDBJ whole genome shotgun (WGS) entry which is preliminary data.</text>
</comment>